<comment type="caution">
    <text evidence="11">The sequence shown here is derived from an EMBL/GenBank/DDBJ whole genome shotgun (WGS) entry which is preliminary data.</text>
</comment>
<dbReference type="RefSeq" id="WP_132434899.1">
    <property type="nucleotide sequence ID" value="NZ_SLWK01000015.1"/>
</dbReference>
<comment type="subcellular location">
    <subcellularLocation>
        <location evidence="2">Cell membrane</location>
        <topology evidence="2">Multi-pass membrane protein</topology>
    </subcellularLocation>
</comment>
<evidence type="ECO:0000256" key="3">
    <source>
        <dbReference type="ARBA" id="ARBA00006669"/>
    </source>
</evidence>
<comment type="function">
    <text evidence="1">Required for nicotinamide riboside transport across the inner membrane.</text>
</comment>
<sequence length="199" mass="23203">MVNWIVTHWMELAGTLFALIYLYLSIRENIWLWLFGFLTSFLYLIIFFQSRLYADMGLQFYYLIISVYGWFHWMGSRNGNKPIETNLATTSIGEKQAVLLFIATAVIMLIIYVALKTLPQMLAIPESELPVADAFTTAAGIVATWMLARKILENWLIWIVANTVSFGMYIYKDLYVTSFLFLVYTIMAVVGYYQWKRNM</sequence>
<dbReference type="NCBIfam" id="TIGR01528">
    <property type="entry name" value="NMN_trans_PnuC"/>
    <property type="match status" value="1"/>
</dbReference>
<dbReference type="AlphaFoldDB" id="A0A4R2GD32"/>
<keyword evidence="12" id="KW-1185">Reference proteome</keyword>
<feature type="transmembrane region" description="Helical" evidence="10">
    <location>
        <begin position="31"/>
        <end position="48"/>
    </location>
</feature>
<keyword evidence="9 10" id="KW-0472">Membrane</keyword>
<keyword evidence="5" id="KW-0813">Transport</keyword>
<dbReference type="GO" id="GO:0005886">
    <property type="term" value="C:plasma membrane"/>
    <property type="evidence" value="ECO:0007669"/>
    <property type="project" value="UniProtKB-SubCell"/>
</dbReference>
<dbReference type="OrthoDB" id="9791248at2"/>
<evidence type="ECO:0000256" key="8">
    <source>
        <dbReference type="ARBA" id="ARBA00022989"/>
    </source>
</evidence>
<dbReference type="Proteomes" id="UP000295221">
    <property type="component" value="Unassembled WGS sequence"/>
</dbReference>
<dbReference type="Pfam" id="PF04973">
    <property type="entry name" value="NMN_transporter"/>
    <property type="match status" value="1"/>
</dbReference>
<evidence type="ECO:0000256" key="2">
    <source>
        <dbReference type="ARBA" id="ARBA00004651"/>
    </source>
</evidence>
<dbReference type="InterPro" id="IPR006419">
    <property type="entry name" value="NMN_transpt_PnuC"/>
</dbReference>
<proteinExistence type="inferred from homology"/>
<accession>A0A4R2GD32</accession>
<comment type="similarity">
    <text evidence="3">Belongs to the nicotinamide ribonucleoside (NR) uptake permease (TC 4.B.1) family.</text>
</comment>
<gene>
    <name evidence="11" type="ORF">EV194_1155</name>
</gene>
<name>A0A4R2GD32_9BACT</name>
<feature type="transmembrane region" description="Helical" evidence="10">
    <location>
        <begin position="155"/>
        <end position="171"/>
    </location>
</feature>
<evidence type="ECO:0000256" key="4">
    <source>
        <dbReference type="ARBA" id="ARBA00017522"/>
    </source>
</evidence>
<protein>
    <recommendedName>
        <fullName evidence="4">Nicotinamide riboside transporter PnuC</fullName>
    </recommendedName>
</protein>
<dbReference type="PANTHER" id="PTHR36122:SF2">
    <property type="entry name" value="NICOTINAMIDE RIBOSIDE TRANSPORTER PNUC"/>
    <property type="match status" value="1"/>
</dbReference>
<evidence type="ECO:0000256" key="10">
    <source>
        <dbReference type="SAM" id="Phobius"/>
    </source>
</evidence>
<evidence type="ECO:0000256" key="5">
    <source>
        <dbReference type="ARBA" id="ARBA00022448"/>
    </source>
</evidence>
<feature type="transmembrane region" description="Helical" evidence="10">
    <location>
        <begin position="6"/>
        <end position="24"/>
    </location>
</feature>
<feature type="transmembrane region" description="Helical" evidence="10">
    <location>
        <begin position="60"/>
        <end position="76"/>
    </location>
</feature>
<evidence type="ECO:0000256" key="7">
    <source>
        <dbReference type="ARBA" id="ARBA00022692"/>
    </source>
</evidence>
<reference evidence="11 12" key="1">
    <citation type="submission" date="2019-03" db="EMBL/GenBank/DDBJ databases">
        <title>Genomic Encyclopedia of Type Strains, Phase IV (KMG-IV): sequencing the most valuable type-strain genomes for metagenomic binning, comparative biology and taxonomic classification.</title>
        <authorList>
            <person name="Goeker M."/>
        </authorList>
    </citation>
    <scope>NUCLEOTIDE SEQUENCE [LARGE SCALE GENOMIC DNA]</scope>
    <source>
        <strain evidence="11 12">DSM 24179</strain>
    </source>
</reference>
<dbReference type="GO" id="GO:0034257">
    <property type="term" value="F:nicotinamide riboside transmembrane transporter activity"/>
    <property type="evidence" value="ECO:0007669"/>
    <property type="project" value="InterPro"/>
</dbReference>
<evidence type="ECO:0000256" key="1">
    <source>
        <dbReference type="ARBA" id="ARBA00002672"/>
    </source>
</evidence>
<evidence type="ECO:0000256" key="9">
    <source>
        <dbReference type="ARBA" id="ARBA00023136"/>
    </source>
</evidence>
<organism evidence="11 12">
    <name type="scientific">Natronoflexus pectinivorans</name>
    <dbReference type="NCBI Taxonomy" id="682526"/>
    <lineage>
        <taxon>Bacteria</taxon>
        <taxon>Pseudomonadati</taxon>
        <taxon>Bacteroidota</taxon>
        <taxon>Bacteroidia</taxon>
        <taxon>Marinilabiliales</taxon>
        <taxon>Marinilabiliaceae</taxon>
        <taxon>Natronoflexus</taxon>
    </lineage>
</organism>
<evidence type="ECO:0000313" key="12">
    <source>
        <dbReference type="Proteomes" id="UP000295221"/>
    </source>
</evidence>
<feature type="transmembrane region" description="Helical" evidence="10">
    <location>
        <begin position="127"/>
        <end position="148"/>
    </location>
</feature>
<keyword evidence="6" id="KW-1003">Cell membrane</keyword>
<evidence type="ECO:0000313" key="11">
    <source>
        <dbReference type="EMBL" id="TCO05957.1"/>
    </source>
</evidence>
<keyword evidence="7 10" id="KW-0812">Transmembrane</keyword>
<feature type="transmembrane region" description="Helical" evidence="10">
    <location>
        <begin position="97"/>
        <end position="115"/>
    </location>
</feature>
<dbReference type="PANTHER" id="PTHR36122">
    <property type="entry name" value="NICOTINAMIDE RIBOSIDE TRANSPORTER PNUC"/>
    <property type="match status" value="1"/>
</dbReference>
<dbReference type="EMBL" id="SLWK01000015">
    <property type="protein sequence ID" value="TCO05957.1"/>
    <property type="molecule type" value="Genomic_DNA"/>
</dbReference>
<feature type="transmembrane region" description="Helical" evidence="10">
    <location>
        <begin position="177"/>
        <end position="195"/>
    </location>
</feature>
<keyword evidence="8 10" id="KW-1133">Transmembrane helix</keyword>
<evidence type="ECO:0000256" key="6">
    <source>
        <dbReference type="ARBA" id="ARBA00022475"/>
    </source>
</evidence>